<dbReference type="Proteomes" id="UP001382455">
    <property type="component" value="Unassembled WGS sequence"/>
</dbReference>
<name>A0ABU8EP44_9GAMM</name>
<comment type="caution">
    <text evidence="2">The sequence shown here is derived from an EMBL/GenBank/DDBJ whole genome shotgun (WGS) entry which is preliminary data.</text>
</comment>
<evidence type="ECO:0000256" key="1">
    <source>
        <dbReference type="SAM" id="SignalP"/>
    </source>
</evidence>
<accession>A0ABU8EP44</accession>
<keyword evidence="1" id="KW-0732">Signal</keyword>
<protein>
    <submittedName>
        <fullName evidence="2">DUF885 domain-containing protein</fullName>
    </submittedName>
</protein>
<gene>
    <name evidence="2" type="ORF">WAE96_03005</name>
</gene>
<dbReference type="EMBL" id="JBAWKS010000001">
    <property type="protein sequence ID" value="MEI4548676.1"/>
    <property type="molecule type" value="Genomic_DNA"/>
</dbReference>
<sequence length="591" mass="67738">MKKTALSLALVAALGLSACQTTNSTTDAPASQQQSQAAAFEAFSTQFIEDFWRHRPEWSQYAGYGKYDHILTVPDAQSRVNDINFANTQLAKLAQFDLNKLPANLKTDYHLIENLLKKSIWTVNTFKSWQWNPSNYNVAGGFAQIINSRFDDDNTKITKVLKRLENVPAYYAAAIANIDTPTLEYTQLAISQNKGAFSVLNKDLFNKAKTSNLSDADKQLFETRFKAATAAINEYIEFLTKLEQELVANNNARSFRIGEALYEQKFAFDIQSGYSAKEVYQKALADKDRVTAEMLKITEQLWPKYFANTEMPSEPQKAISTLINHLAVKHVKRENFVEEIKKQIPELEAFIKEKDLITLDPEKPLVVRETPDYMRGFAGASISAPGPYAKKENTYYNVTPLDNMSEEQAESYLKEYNHWILQILNIHEAIPGHYTQLVYSNESPSLIKSIFGNGAMIEGWAVYTERMMLEEGYGNFEPEMWLMYYKWNLRVICNTILDYQIQVEGISKEQGLDLLMNGAFQERAEAEGKWRRATLSQVQLTSYYTGYREIYDFREAQKAKLGDDFDLKAFHEQFLSYGSSPVKYIRELMDK</sequence>
<dbReference type="PROSITE" id="PS51257">
    <property type="entry name" value="PROKAR_LIPOPROTEIN"/>
    <property type="match status" value="1"/>
</dbReference>
<dbReference type="RefSeq" id="WP_336434552.1">
    <property type="nucleotide sequence ID" value="NZ_JBAWKS010000001.1"/>
</dbReference>
<feature type="chain" id="PRO_5046473552" evidence="1">
    <location>
        <begin position="19"/>
        <end position="591"/>
    </location>
</feature>
<organism evidence="2 3">
    <name type="scientific">Pseudoalteromonas spongiae</name>
    <dbReference type="NCBI Taxonomy" id="298657"/>
    <lineage>
        <taxon>Bacteria</taxon>
        <taxon>Pseudomonadati</taxon>
        <taxon>Pseudomonadota</taxon>
        <taxon>Gammaproteobacteria</taxon>
        <taxon>Alteromonadales</taxon>
        <taxon>Pseudoalteromonadaceae</taxon>
        <taxon>Pseudoalteromonas</taxon>
    </lineage>
</organism>
<proteinExistence type="predicted"/>
<keyword evidence="3" id="KW-1185">Reference proteome</keyword>
<feature type="signal peptide" evidence="1">
    <location>
        <begin position="1"/>
        <end position="18"/>
    </location>
</feature>
<dbReference type="Pfam" id="PF05960">
    <property type="entry name" value="DUF885"/>
    <property type="match status" value="1"/>
</dbReference>
<reference evidence="2 3" key="1">
    <citation type="submission" date="2023-12" db="EMBL/GenBank/DDBJ databases">
        <title>Friends and Foes: Symbiotic and Algicidal bacterial influence on Karenia brevis blooms.</title>
        <authorList>
            <person name="Fei C."/>
            <person name="Mohamed A.R."/>
            <person name="Booker A."/>
            <person name="Arshad M."/>
            <person name="Klass S."/>
            <person name="Ahn S."/>
            <person name="Gilbert P.M."/>
            <person name="Heil C.A."/>
            <person name="Martinez J.M."/>
            <person name="Amin S.A."/>
        </authorList>
    </citation>
    <scope>NUCLEOTIDE SEQUENCE [LARGE SCALE GENOMIC DNA]</scope>
    <source>
        <strain evidence="2 3">CE15</strain>
    </source>
</reference>
<dbReference type="PANTHER" id="PTHR33361:SF15">
    <property type="entry name" value="DUF885 FAMILY LIPOPROTEIN"/>
    <property type="match status" value="1"/>
</dbReference>
<evidence type="ECO:0000313" key="3">
    <source>
        <dbReference type="Proteomes" id="UP001382455"/>
    </source>
</evidence>
<dbReference type="PANTHER" id="PTHR33361">
    <property type="entry name" value="GLR0591 PROTEIN"/>
    <property type="match status" value="1"/>
</dbReference>
<dbReference type="InterPro" id="IPR010281">
    <property type="entry name" value="DUF885"/>
</dbReference>
<evidence type="ECO:0000313" key="2">
    <source>
        <dbReference type="EMBL" id="MEI4548676.1"/>
    </source>
</evidence>